<dbReference type="EMBL" id="CAJNOC010000195">
    <property type="protein sequence ID" value="CAF0725441.1"/>
    <property type="molecule type" value="Genomic_DNA"/>
</dbReference>
<feature type="coiled-coil region" evidence="1">
    <location>
        <begin position="19"/>
        <end position="53"/>
    </location>
</feature>
<evidence type="ECO:0000313" key="4">
    <source>
        <dbReference type="Proteomes" id="UP000663879"/>
    </source>
</evidence>
<evidence type="ECO:0000313" key="3">
    <source>
        <dbReference type="EMBL" id="CAF0725441.1"/>
    </source>
</evidence>
<evidence type="ECO:0000256" key="2">
    <source>
        <dbReference type="SAM" id="MobiDB-lite"/>
    </source>
</evidence>
<keyword evidence="1" id="KW-0175">Coiled coil</keyword>
<evidence type="ECO:0000256" key="1">
    <source>
        <dbReference type="SAM" id="Coils"/>
    </source>
</evidence>
<comment type="caution">
    <text evidence="3">The sequence shown here is derived from an EMBL/GenBank/DDBJ whole genome shotgun (WGS) entry which is preliminary data.</text>
</comment>
<organism evidence="3 4">
    <name type="scientific">Brachionus calyciflorus</name>
    <dbReference type="NCBI Taxonomy" id="104777"/>
    <lineage>
        <taxon>Eukaryota</taxon>
        <taxon>Metazoa</taxon>
        <taxon>Spiralia</taxon>
        <taxon>Gnathifera</taxon>
        <taxon>Rotifera</taxon>
        <taxon>Eurotatoria</taxon>
        <taxon>Monogononta</taxon>
        <taxon>Pseudotrocha</taxon>
        <taxon>Ploima</taxon>
        <taxon>Brachionidae</taxon>
        <taxon>Brachionus</taxon>
    </lineage>
</organism>
<sequence>MKQSDNKAEGKGFNFHNLIKKLDSQANKIDQKFDKLNEDIKLLKDREDKQNGERNSSCETMLPIGQQNKTQDSFLQTSNFQHQQQQPFFHPYQTTAQPGITVKVQQPLPFYKSYNRQNFSTHKKFRNQYNQVQPQTSYQDLYLPPFSSTVIRVKPNRKFESDVLITSSPFLRDSFSVFVGKGICKFQKDIDINLANLSSKLASLPKGTIVANFEEINTGDFEILTLDSVEEVAKPKDNQKSGNETEGDGSKSELSVGLDLNESALNEESSSPN</sequence>
<accession>A0A813ML07</accession>
<keyword evidence="4" id="KW-1185">Reference proteome</keyword>
<gene>
    <name evidence="3" type="ORF">OXX778_LOCUS2484</name>
</gene>
<name>A0A813ML07_9BILA</name>
<protein>
    <submittedName>
        <fullName evidence="3">Uncharacterized protein</fullName>
    </submittedName>
</protein>
<dbReference type="AlphaFoldDB" id="A0A813ML07"/>
<feature type="compositionally biased region" description="Low complexity" evidence="2">
    <location>
        <begin position="258"/>
        <end position="273"/>
    </location>
</feature>
<proteinExistence type="predicted"/>
<dbReference type="Proteomes" id="UP000663879">
    <property type="component" value="Unassembled WGS sequence"/>
</dbReference>
<feature type="region of interest" description="Disordered" evidence="2">
    <location>
        <begin position="232"/>
        <end position="273"/>
    </location>
</feature>
<reference evidence="3" key="1">
    <citation type="submission" date="2021-02" db="EMBL/GenBank/DDBJ databases">
        <authorList>
            <person name="Nowell W R."/>
        </authorList>
    </citation>
    <scope>NUCLEOTIDE SEQUENCE</scope>
    <source>
        <strain evidence="3">Ploen Becks lab</strain>
    </source>
</reference>